<gene>
    <name evidence="2" type="ORF">BURPS1710A_A1750</name>
</gene>
<dbReference type="RefSeq" id="WP_004529075.1">
    <property type="nucleotide sequence ID" value="NZ_CM000833.1"/>
</dbReference>
<evidence type="ECO:0000256" key="1">
    <source>
        <dbReference type="SAM" id="MobiDB-lite"/>
    </source>
</evidence>
<name>A0A0E1VUK0_BURPE</name>
<proteinExistence type="predicted"/>
<dbReference type="GeneID" id="93064034"/>
<feature type="region of interest" description="Disordered" evidence="1">
    <location>
        <begin position="1"/>
        <end position="54"/>
    </location>
</feature>
<protein>
    <submittedName>
        <fullName evidence="2">Uncharacterized protein</fullName>
    </submittedName>
</protein>
<evidence type="ECO:0000313" key="2">
    <source>
        <dbReference type="EMBL" id="EET04548.1"/>
    </source>
</evidence>
<dbReference type="HOGENOM" id="CLU_2697567_0_0_4"/>
<accession>A0A0E1VUK0</accession>
<reference evidence="2" key="1">
    <citation type="submission" date="2009-05" db="EMBL/GenBank/DDBJ databases">
        <authorList>
            <person name="Harkins D.M."/>
            <person name="DeShazer D."/>
            <person name="Woods D.E."/>
            <person name="Brinkac L.M."/>
            <person name="Brown K.A."/>
            <person name="Hung G.C."/>
            <person name="Tuanyok A."/>
            <person name="Zhang B."/>
            <person name="Nierman W.C."/>
        </authorList>
    </citation>
    <scope>NUCLEOTIDE SEQUENCE [LARGE SCALE GENOMIC DNA]</scope>
    <source>
        <strain evidence="2">1710a</strain>
    </source>
</reference>
<dbReference type="EMBL" id="CM000833">
    <property type="protein sequence ID" value="EET04548.1"/>
    <property type="molecule type" value="Genomic_DNA"/>
</dbReference>
<dbReference type="Proteomes" id="UP000001812">
    <property type="component" value="Chromosome II"/>
</dbReference>
<dbReference type="AlphaFoldDB" id="A0A0E1VUK0"/>
<organism evidence="2">
    <name type="scientific">Burkholderia pseudomallei 1710a</name>
    <dbReference type="NCBI Taxonomy" id="320371"/>
    <lineage>
        <taxon>Bacteria</taxon>
        <taxon>Pseudomonadati</taxon>
        <taxon>Pseudomonadota</taxon>
        <taxon>Betaproteobacteria</taxon>
        <taxon>Burkholderiales</taxon>
        <taxon>Burkholderiaceae</taxon>
        <taxon>Burkholderia</taxon>
        <taxon>pseudomallei group</taxon>
    </lineage>
</organism>
<sequence>MVAGNVREGPRERHAARKPVAAHAGRAFARSDVSAPSRLHGHRAQKAPPGLAPAARARSLAADLYINN</sequence>